<dbReference type="Gene3D" id="3.20.20.70">
    <property type="entry name" value="Aldolase class I"/>
    <property type="match status" value="1"/>
</dbReference>
<dbReference type="PANTHER" id="PTHR21225:SF12">
    <property type="entry name" value="PHOSPHO-2-DEHYDRO-3-DEOXYHEPTONATE ALDOLASE, TYROSINE-INHIBITED"/>
    <property type="match status" value="1"/>
</dbReference>
<organism evidence="10 11">
    <name type="scientific">Phytomonospora endophytica</name>
    <dbReference type="NCBI Taxonomy" id="714109"/>
    <lineage>
        <taxon>Bacteria</taxon>
        <taxon>Bacillati</taxon>
        <taxon>Actinomycetota</taxon>
        <taxon>Actinomycetes</taxon>
        <taxon>Micromonosporales</taxon>
        <taxon>Micromonosporaceae</taxon>
        <taxon>Phytomonospora</taxon>
    </lineage>
</organism>
<evidence type="ECO:0000256" key="3">
    <source>
        <dbReference type="ARBA" id="ARBA00007985"/>
    </source>
</evidence>
<keyword evidence="5 8" id="KW-0808">Transferase</keyword>
<dbReference type="AlphaFoldDB" id="A0A841FLY4"/>
<comment type="similarity">
    <text evidence="3 8">Belongs to the class-I DAHP synthase family.</text>
</comment>
<dbReference type="PIRSF" id="PIRSF001361">
    <property type="entry name" value="DAHP_synthase"/>
    <property type="match status" value="1"/>
</dbReference>
<reference evidence="10 11" key="1">
    <citation type="submission" date="2020-08" db="EMBL/GenBank/DDBJ databases">
        <title>Genomic Encyclopedia of Type Strains, Phase IV (KMG-IV): sequencing the most valuable type-strain genomes for metagenomic binning, comparative biology and taxonomic classification.</title>
        <authorList>
            <person name="Goeker M."/>
        </authorList>
    </citation>
    <scope>NUCLEOTIDE SEQUENCE [LARGE SCALE GENOMIC DNA]</scope>
    <source>
        <strain evidence="10 11">YIM 65646</strain>
    </source>
</reference>
<keyword evidence="4 8" id="KW-0028">Amino-acid biosynthesis</keyword>
<keyword evidence="11" id="KW-1185">Reference proteome</keyword>
<evidence type="ECO:0000256" key="7">
    <source>
        <dbReference type="ARBA" id="ARBA00047508"/>
    </source>
</evidence>
<evidence type="ECO:0000256" key="1">
    <source>
        <dbReference type="ARBA" id="ARBA00003726"/>
    </source>
</evidence>
<dbReference type="GO" id="GO:0003849">
    <property type="term" value="F:3-deoxy-7-phosphoheptulonate synthase activity"/>
    <property type="evidence" value="ECO:0007669"/>
    <property type="project" value="UniProtKB-EC"/>
</dbReference>
<evidence type="ECO:0000313" key="11">
    <source>
        <dbReference type="Proteomes" id="UP000548476"/>
    </source>
</evidence>
<dbReference type="GO" id="GO:0009423">
    <property type="term" value="P:chorismate biosynthetic process"/>
    <property type="evidence" value="ECO:0007669"/>
    <property type="project" value="UniProtKB-UniPathway"/>
</dbReference>
<dbReference type="RefSeq" id="WP_184785884.1">
    <property type="nucleotide sequence ID" value="NZ_BONT01000020.1"/>
</dbReference>
<evidence type="ECO:0000256" key="4">
    <source>
        <dbReference type="ARBA" id="ARBA00022605"/>
    </source>
</evidence>
<comment type="catalytic activity">
    <reaction evidence="7 8">
        <text>D-erythrose 4-phosphate + phosphoenolpyruvate + H2O = 7-phospho-2-dehydro-3-deoxy-D-arabino-heptonate + phosphate</text>
        <dbReference type="Rhea" id="RHEA:14717"/>
        <dbReference type="ChEBI" id="CHEBI:15377"/>
        <dbReference type="ChEBI" id="CHEBI:16897"/>
        <dbReference type="ChEBI" id="CHEBI:43474"/>
        <dbReference type="ChEBI" id="CHEBI:58394"/>
        <dbReference type="ChEBI" id="CHEBI:58702"/>
        <dbReference type="EC" id="2.5.1.54"/>
    </reaction>
</comment>
<dbReference type="NCBIfam" id="TIGR00034">
    <property type="entry name" value="aroFGH"/>
    <property type="match status" value="1"/>
</dbReference>
<evidence type="ECO:0000313" key="10">
    <source>
        <dbReference type="EMBL" id="MBB6032960.1"/>
    </source>
</evidence>
<comment type="caution">
    <text evidence="10">The sequence shown here is derived from an EMBL/GenBank/DDBJ whole genome shotgun (WGS) entry which is preliminary data.</text>
</comment>
<evidence type="ECO:0000256" key="5">
    <source>
        <dbReference type="ARBA" id="ARBA00022679"/>
    </source>
</evidence>
<dbReference type="GO" id="GO:0009073">
    <property type="term" value="P:aromatic amino acid family biosynthetic process"/>
    <property type="evidence" value="ECO:0007669"/>
    <property type="project" value="UniProtKB-KW"/>
</dbReference>
<evidence type="ECO:0000256" key="8">
    <source>
        <dbReference type="PIRNR" id="PIRNR001361"/>
    </source>
</evidence>
<dbReference type="InterPro" id="IPR013785">
    <property type="entry name" value="Aldolase_TIM"/>
</dbReference>
<feature type="domain" description="DAHP synthetase I/KDSA" evidence="9">
    <location>
        <begin position="35"/>
        <end position="338"/>
    </location>
</feature>
<accession>A0A841FLY4</accession>
<name>A0A841FLY4_9ACTN</name>
<dbReference type="GO" id="GO:0005737">
    <property type="term" value="C:cytoplasm"/>
    <property type="evidence" value="ECO:0007669"/>
    <property type="project" value="TreeGrafter"/>
</dbReference>
<keyword evidence="6 8" id="KW-0057">Aromatic amino acid biosynthesis</keyword>
<dbReference type="InterPro" id="IPR006218">
    <property type="entry name" value="DAHP1/KDSA"/>
</dbReference>
<dbReference type="InterPro" id="IPR006219">
    <property type="entry name" value="DAHP_synth_1"/>
</dbReference>
<dbReference type="PANTHER" id="PTHR21225">
    <property type="entry name" value="PHOSPHO-2-DEHYDRO-3-DEOXYHEPTONATE ALDOLASE DAHP SYNTHETASE"/>
    <property type="match status" value="1"/>
</dbReference>
<evidence type="ECO:0000259" key="9">
    <source>
        <dbReference type="Pfam" id="PF00793"/>
    </source>
</evidence>
<dbReference type="EMBL" id="JACHGT010000002">
    <property type="protein sequence ID" value="MBB6032960.1"/>
    <property type="molecule type" value="Genomic_DNA"/>
</dbReference>
<dbReference type="UniPathway" id="UPA00053">
    <property type="reaction ID" value="UER00084"/>
</dbReference>
<dbReference type="SUPFAM" id="SSF51569">
    <property type="entry name" value="Aldolase"/>
    <property type="match status" value="1"/>
</dbReference>
<comment type="pathway">
    <text evidence="2 8">Metabolic intermediate biosynthesis; chorismate biosynthesis; chorismate from D-erythrose 4-phosphate and phosphoenolpyruvate: step 1/7.</text>
</comment>
<proteinExistence type="inferred from homology"/>
<dbReference type="Proteomes" id="UP000548476">
    <property type="component" value="Unassembled WGS sequence"/>
</dbReference>
<gene>
    <name evidence="10" type="ORF">HNR73_000807</name>
</gene>
<evidence type="ECO:0000256" key="2">
    <source>
        <dbReference type="ARBA" id="ARBA00004688"/>
    </source>
</evidence>
<dbReference type="GO" id="GO:0008652">
    <property type="term" value="P:amino acid biosynthetic process"/>
    <property type="evidence" value="ECO:0007669"/>
    <property type="project" value="UniProtKB-KW"/>
</dbReference>
<dbReference type="EC" id="2.5.1.54" evidence="8"/>
<comment type="function">
    <text evidence="1 8">Stereospecific condensation of phosphoenolpyruvate (PEP) and D-erythrose-4-phosphate (E4P) giving rise to 3-deoxy-D-arabino-heptulosonate-7-phosphate (DAHP).</text>
</comment>
<evidence type="ECO:0000256" key="6">
    <source>
        <dbReference type="ARBA" id="ARBA00023141"/>
    </source>
</evidence>
<dbReference type="Pfam" id="PF00793">
    <property type="entry name" value="DAHP_synth_1"/>
    <property type="match status" value="1"/>
</dbReference>
<sequence>MSDAVLPGPEELRHAVPLPAATAGRIAAQRAEIAAVLDGVDDRLLVIAGPCSAHDPLATVDYARALAALAHAFDGELCVVLRAYLEKPRTRLGWPGLLLDPGLDDWCAGPAERITRPVADVRAGLPVGRRLLVELAELGLPLAYEFVEPMLAPYVADLVSWAAIGARTVESPTHRRLASALPMPVGCKNRADGDVRAAVDAVTVAGAGHSVVGVDAKGRAAVRRTGGNPYAHVVLRGGSPGTNYDAGSVAEALRLLESAGLPPRVVVDASHGNSGKDHTRQPGVAAALAAQVAGGQRGIVGVMLESFIHGGCQPPGADLAYGVSVTDACLGLDDTATVLAGLAEAVSARRGASELAVTR</sequence>
<dbReference type="NCBIfam" id="NF009395">
    <property type="entry name" value="PRK12755.1"/>
    <property type="match status" value="1"/>
</dbReference>
<protein>
    <recommendedName>
        <fullName evidence="8">Phospho-2-dehydro-3-deoxyheptonate aldolase</fullName>
        <ecNumber evidence="8">2.5.1.54</ecNumber>
    </recommendedName>
</protein>